<organism evidence="3 4">
    <name type="scientific">Armillaria tabescens</name>
    <name type="common">Ringless honey mushroom</name>
    <name type="synonym">Agaricus tabescens</name>
    <dbReference type="NCBI Taxonomy" id="1929756"/>
    <lineage>
        <taxon>Eukaryota</taxon>
        <taxon>Fungi</taxon>
        <taxon>Dikarya</taxon>
        <taxon>Basidiomycota</taxon>
        <taxon>Agaricomycotina</taxon>
        <taxon>Agaricomycetes</taxon>
        <taxon>Agaricomycetidae</taxon>
        <taxon>Agaricales</taxon>
        <taxon>Marasmiineae</taxon>
        <taxon>Physalacriaceae</taxon>
        <taxon>Desarmillaria</taxon>
    </lineage>
</organism>
<dbReference type="EMBL" id="JAUEPS010000013">
    <property type="protein sequence ID" value="KAK0460225.1"/>
    <property type="molecule type" value="Genomic_DNA"/>
</dbReference>
<evidence type="ECO:0000256" key="2">
    <source>
        <dbReference type="SAM" id="Phobius"/>
    </source>
</evidence>
<dbReference type="CDD" id="cd12087">
    <property type="entry name" value="TM_EGFR-like"/>
    <property type="match status" value="1"/>
</dbReference>
<feature type="transmembrane region" description="Helical" evidence="2">
    <location>
        <begin position="59"/>
        <end position="81"/>
    </location>
</feature>
<name>A0AA39KFN2_ARMTA</name>
<evidence type="ECO:0000313" key="3">
    <source>
        <dbReference type="EMBL" id="KAK0460225.1"/>
    </source>
</evidence>
<dbReference type="AlphaFoldDB" id="A0AA39KFN2"/>
<keyword evidence="2" id="KW-0472">Membrane</keyword>
<feature type="region of interest" description="Disordered" evidence="1">
    <location>
        <begin position="163"/>
        <end position="204"/>
    </location>
</feature>
<keyword evidence="4" id="KW-1185">Reference proteome</keyword>
<feature type="region of interest" description="Disordered" evidence="1">
    <location>
        <begin position="88"/>
        <end position="119"/>
    </location>
</feature>
<keyword evidence="2" id="KW-0812">Transmembrane</keyword>
<evidence type="ECO:0000313" key="4">
    <source>
        <dbReference type="Proteomes" id="UP001175211"/>
    </source>
</evidence>
<feature type="compositionally biased region" description="Polar residues" evidence="1">
    <location>
        <begin position="108"/>
        <end position="119"/>
    </location>
</feature>
<dbReference type="GeneID" id="85364986"/>
<dbReference type="RefSeq" id="XP_060332351.1">
    <property type="nucleotide sequence ID" value="XM_060481438.1"/>
</dbReference>
<protein>
    <recommendedName>
        <fullName evidence="5">Transmembrane protein</fullName>
    </recommendedName>
</protein>
<sequence length="204" mass="22215">MSFINDSLTTILQSTATTSSDLVLSTVTRIIPLTSTSSTSDGVGVMVTSPEITHPSPGVIAGSVIGSLAFVAVLALLFVFWRQRKHRKRTGNNTGDDTGPTSVVPDRTSMSPSPSPSVRTISILTTTSVASDLPRRLSQSSRNAYEAEIERLRQQIRYMEEQTQFMQSATPPPSYRSSRRSDVSDPFLSSLTLPPPLPLRETHH</sequence>
<comment type="caution">
    <text evidence="3">The sequence shown here is derived from an EMBL/GenBank/DDBJ whole genome shotgun (WGS) entry which is preliminary data.</text>
</comment>
<accession>A0AA39KFN2</accession>
<evidence type="ECO:0000256" key="1">
    <source>
        <dbReference type="SAM" id="MobiDB-lite"/>
    </source>
</evidence>
<evidence type="ECO:0008006" key="5">
    <source>
        <dbReference type="Google" id="ProtNLM"/>
    </source>
</evidence>
<keyword evidence="2" id="KW-1133">Transmembrane helix</keyword>
<proteinExistence type="predicted"/>
<dbReference type="Proteomes" id="UP001175211">
    <property type="component" value="Unassembled WGS sequence"/>
</dbReference>
<reference evidence="3" key="1">
    <citation type="submission" date="2023-06" db="EMBL/GenBank/DDBJ databases">
        <authorList>
            <consortium name="Lawrence Berkeley National Laboratory"/>
            <person name="Ahrendt S."/>
            <person name="Sahu N."/>
            <person name="Indic B."/>
            <person name="Wong-Bajracharya J."/>
            <person name="Merenyi Z."/>
            <person name="Ke H.-M."/>
            <person name="Monk M."/>
            <person name="Kocsube S."/>
            <person name="Drula E."/>
            <person name="Lipzen A."/>
            <person name="Balint B."/>
            <person name="Henrissat B."/>
            <person name="Andreopoulos B."/>
            <person name="Martin F.M."/>
            <person name="Harder C.B."/>
            <person name="Rigling D."/>
            <person name="Ford K.L."/>
            <person name="Foster G.D."/>
            <person name="Pangilinan J."/>
            <person name="Papanicolaou A."/>
            <person name="Barry K."/>
            <person name="LaButti K."/>
            <person name="Viragh M."/>
            <person name="Koriabine M."/>
            <person name="Yan M."/>
            <person name="Riley R."/>
            <person name="Champramary S."/>
            <person name="Plett K.L."/>
            <person name="Tsai I.J."/>
            <person name="Slot J."/>
            <person name="Sipos G."/>
            <person name="Plett J."/>
            <person name="Nagy L.G."/>
            <person name="Grigoriev I.V."/>
        </authorList>
    </citation>
    <scope>NUCLEOTIDE SEQUENCE</scope>
    <source>
        <strain evidence="3">CCBAS 213</strain>
    </source>
</reference>
<gene>
    <name evidence="3" type="ORF">EV420DRAFT_255855</name>
</gene>